<name>A0A846N0K5_9PROT</name>
<organism evidence="6 7">
    <name type="scientific">Rhizomicrobium palustre</name>
    <dbReference type="NCBI Taxonomy" id="189966"/>
    <lineage>
        <taxon>Bacteria</taxon>
        <taxon>Pseudomonadati</taxon>
        <taxon>Pseudomonadota</taxon>
        <taxon>Alphaproteobacteria</taxon>
        <taxon>Micropepsales</taxon>
        <taxon>Micropepsaceae</taxon>
        <taxon>Rhizomicrobium</taxon>
    </lineage>
</organism>
<accession>A0A846N0K5</accession>
<comment type="caution">
    <text evidence="6">The sequence shown here is derived from an EMBL/GenBank/DDBJ whole genome shotgun (WGS) entry which is preliminary data.</text>
</comment>
<comment type="cofactor">
    <cofactor evidence="5">
        <name>Mg(2+)</name>
        <dbReference type="ChEBI" id="CHEBI:18420"/>
    </cofactor>
</comment>
<comment type="similarity">
    <text evidence="1 5">Belongs to the 5-formyltetrahydrofolate cyclo-ligase family.</text>
</comment>
<feature type="binding site" evidence="4">
    <location>
        <begin position="125"/>
        <end position="133"/>
    </location>
    <ligand>
        <name>ATP</name>
        <dbReference type="ChEBI" id="CHEBI:30616"/>
    </ligand>
</feature>
<sequence>MTDKATLRKNAEQTRAALARPEHGARLAAFASELPISSGVVSGYCACRSEADPKALMAALASRGLHLALPVIVQKAAPLRFHRWQEGDELVLHRFGVAEPLPTADIVEPDVLLVPLLAFDDAGYRLGYGGGFYDRTLAALRAKKPITAIGIAYAGQRIDHLPRDAYDQRLDAVLTEEGLTRF</sequence>
<dbReference type="Gene3D" id="3.40.50.10420">
    <property type="entry name" value="NagB/RpiA/CoA transferase-like"/>
    <property type="match status" value="1"/>
</dbReference>
<reference evidence="6 7" key="1">
    <citation type="submission" date="2020-03" db="EMBL/GenBank/DDBJ databases">
        <title>Genomic Encyclopedia of Type Strains, Phase IV (KMG-IV): sequencing the most valuable type-strain genomes for metagenomic binning, comparative biology and taxonomic classification.</title>
        <authorList>
            <person name="Goeker M."/>
        </authorList>
    </citation>
    <scope>NUCLEOTIDE SEQUENCE [LARGE SCALE GENOMIC DNA]</scope>
    <source>
        <strain evidence="6 7">DSM 19867</strain>
    </source>
</reference>
<protein>
    <recommendedName>
        <fullName evidence="5">5-formyltetrahydrofolate cyclo-ligase</fullName>
        <ecNumber evidence="5">6.3.3.2</ecNumber>
    </recommendedName>
</protein>
<proteinExistence type="inferred from homology"/>
<dbReference type="RefSeq" id="WP_167082861.1">
    <property type="nucleotide sequence ID" value="NZ_BAAADC010000001.1"/>
</dbReference>
<gene>
    <name evidence="6" type="ORF">FHS83_002028</name>
</gene>
<keyword evidence="7" id="KW-1185">Reference proteome</keyword>
<dbReference type="GO" id="GO:0009396">
    <property type="term" value="P:folic acid-containing compound biosynthetic process"/>
    <property type="evidence" value="ECO:0007669"/>
    <property type="project" value="TreeGrafter"/>
</dbReference>
<evidence type="ECO:0000256" key="3">
    <source>
        <dbReference type="ARBA" id="ARBA00022840"/>
    </source>
</evidence>
<keyword evidence="5" id="KW-0479">Metal-binding</keyword>
<evidence type="ECO:0000256" key="1">
    <source>
        <dbReference type="ARBA" id="ARBA00010638"/>
    </source>
</evidence>
<feature type="binding site" evidence="4">
    <location>
        <position position="50"/>
    </location>
    <ligand>
        <name>substrate</name>
    </ligand>
</feature>
<comment type="catalytic activity">
    <reaction evidence="5">
        <text>(6S)-5-formyl-5,6,7,8-tetrahydrofolate + ATP = (6R)-5,10-methenyltetrahydrofolate + ADP + phosphate</text>
        <dbReference type="Rhea" id="RHEA:10488"/>
        <dbReference type="ChEBI" id="CHEBI:30616"/>
        <dbReference type="ChEBI" id="CHEBI:43474"/>
        <dbReference type="ChEBI" id="CHEBI:57455"/>
        <dbReference type="ChEBI" id="CHEBI:57457"/>
        <dbReference type="ChEBI" id="CHEBI:456216"/>
        <dbReference type="EC" id="6.3.3.2"/>
    </reaction>
</comment>
<keyword evidence="3 4" id="KW-0067">ATP-binding</keyword>
<evidence type="ECO:0000313" key="7">
    <source>
        <dbReference type="Proteomes" id="UP000570514"/>
    </source>
</evidence>
<dbReference type="PIRSF" id="PIRSF006806">
    <property type="entry name" value="FTHF_cligase"/>
    <property type="match status" value="1"/>
</dbReference>
<dbReference type="InterPro" id="IPR037171">
    <property type="entry name" value="NagB/RpiA_transferase-like"/>
</dbReference>
<dbReference type="SUPFAM" id="SSF100950">
    <property type="entry name" value="NagB/RpiA/CoA transferase-like"/>
    <property type="match status" value="1"/>
</dbReference>
<keyword evidence="5" id="KW-0460">Magnesium</keyword>
<dbReference type="GO" id="GO:0030272">
    <property type="term" value="F:5-formyltetrahydrofolate cyclo-ligase activity"/>
    <property type="evidence" value="ECO:0007669"/>
    <property type="project" value="UniProtKB-EC"/>
</dbReference>
<dbReference type="EC" id="6.3.3.2" evidence="5"/>
<keyword evidence="2 4" id="KW-0547">Nucleotide-binding</keyword>
<feature type="binding site" evidence="4">
    <location>
        <begin position="4"/>
        <end position="8"/>
    </location>
    <ligand>
        <name>ATP</name>
        <dbReference type="ChEBI" id="CHEBI:30616"/>
    </ligand>
</feature>
<evidence type="ECO:0000313" key="6">
    <source>
        <dbReference type="EMBL" id="NIK88710.1"/>
    </source>
</evidence>
<evidence type="ECO:0000256" key="5">
    <source>
        <dbReference type="RuleBase" id="RU361279"/>
    </source>
</evidence>
<dbReference type="PANTHER" id="PTHR23407">
    <property type="entry name" value="ATPASE INHIBITOR/5-FORMYLTETRAHYDROFOLATE CYCLO-LIGASE"/>
    <property type="match status" value="1"/>
</dbReference>
<dbReference type="NCBIfam" id="TIGR02727">
    <property type="entry name" value="MTHFS_bact"/>
    <property type="match status" value="1"/>
</dbReference>
<dbReference type="InterPro" id="IPR024185">
    <property type="entry name" value="FTHF_cligase-like_sf"/>
</dbReference>
<dbReference type="EMBL" id="JAASRM010000001">
    <property type="protein sequence ID" value="NIK88710.1"/>
    <property type="molecule type" value="Genomic_DNA"/>
</dbReference>
<dbReference type="Proteomes" id="UP000570514">
    <property type="component" value="Unassembled WGS sequence"/>
</dbReference>
<dbReference type="PANTHER" id="PTHR23407:SF1">
    <property type="entry name" value="5-FORMYLTETRAHYDROFOLATE CYCLO-LIGASE"/>
    <property type="match status" value="1"/>
</dbReference>
<evidence type="ECO:0000256" key="4">
    <source>
        <dbReference type="PIRSR" id="PIRSR006806-1"/>
    </source>
</evidence>
<keyword evidence="6" id="KW-0436">Ligase</keyword>
<dbReference type="GO" id="GO:0046872">
    <property type="term" value="F:metal ion binding"/>
    <property type="evidence" value="ECO:0007669"/>
    <property type="project" value="UniProtKB-KW"/>
</dbReference>
<dbReference type="Pfam" id="PF01812">
    <property type="entry name" value="5-FTHF_cyc-lig"/>
    <property type="match status" value="1"/>
</dbReference>
<dbReference type="AlphaFoldDB" id="A0A846N0K5"/>
<dbReference type="GO" id="GO:0005524">
    <property type="term" value="F:ATP binding"/>
    <property type="evidence" value="ECO:0007669"/>
    <property type="project" value="UniProtKB-KW"/>
</dbReference>
<evidence type="ECO:0000256" key="2">
    <source>
        <dbReference type="ARBA" id="ARBA00022741"/>
    </source>
</evidence>
<dbReference type="GO" id="GO:0035999">
    <property type="term" value="P:tetrahydrofolate interconversion"/>
    <property type="evidence" value="ECO:0007669"/>
    <property type="project" value="TreeGrafter"/>
</dbReference>
<dbReference type="InterPro" id="IPR002698">
    <property type="entry name" value="FTHF_cligase"/>
</dbReference>